<organism evidence="1 2">
    <name type="scientific">Parastrongyloides trichosuri</name>
    <name type="common">Possum-specific nematode worm</name>
    <dbReference type="NCBI Taxonomy" id="131310"/>
    <lineage>
        <taxon>Eukaryota</taxon>
        <taxon>Metazoa</taxon>
        <taxon>Ecdysozoa</taxon>
        <taxon>Nematoda</taxon>
        <taxon>Chromadorea</taxon>
        <taxon>Rhabditida</taxon>
        <taxon>Tylenchina</taxon>
        <taxon>Panagrolaimomorpha</taxon>
        <taxon>Strongyloidoidea</taxon>
        <taxon>Strongyloididae</taxon>
        <taxon>Parastrongyloides</taxon>
    </lineage>
</organism>
<dbReference type="WBParaSite" id="PTRK_0001270100.1">
    <property type="protein sequence ID" value="PTRK_0001270100.1"/>
    <property type="gene ID" value="PTRK_0001270100"/>
</dbReference>
<evidence type="ECO:0000313" key="1">
    <source>
        <dbReference type="Proteomes" id="UP000038045"/>
    </source>
</evidence>
<name>A0A0N4ZVS0_PARTI</name>
<dbReference type="Proteomes" id="UP000038045">
    <property type="component" value="Unplaced"/>
</dbReference>
<accession>A0A0N4ZVS0</accession>
<protein>
    <submittedName>
        <fullName evidence="2">Transcriptional regulator</fullName>
    </submittedName>
</protein>
<proteinExistence type="predicted"/>
<sequence>MLATHGRQDFQIDEFTDFLQDRLGVHTGQIAVFKLEFAQIRHRIQGDTAPNHAGLQGGEGHIEIVVVGAHALVVVGQITDGGNDACRMFNRVHTLGGQRGMSGMTMYAAAISVNAFMRHDGAHTGGFTHHAAFGFHATTNQIINHDGRADTTDFFVVGVSQVDGFGQLGRQHFRNQLQRHTDKAFHVASAAAIQTIVADFGLEGVTAPVLTVDGHHIALAAANRPARHESVPG</sequence>
<dbReference type="AlphaFoldDB" id="A0A0N4ZVS0"/>
<evidence type="ECO:0000313" key="2">
    <source>
        <dbReference type="WBParaSite" id="PTRK_0001270100.1"/>
    </source>
</evidence>
<reference evidence="2" key="1">
    <citation type="submission" date="2017-02" db="UniProtKB">
        <authorList>
            <consortium name="WormBaseParasite"/>
        </authorList>
    </citation>
    <scope>IDENTIFICATION</scope>
</reference>
<keyword evidence="1" id="KW-1185">Reference proteome</keyword>